<dbReference type="EMBL" id="PEYW01000036">
    <property type="protein sequence ID" value="PIS20692.1"/>
    <property type="molecule type" value="Genomic_DNA"/>
</dbReference>
<feature type="domain" description="DUF7768" evidence="1">
    <location>
        <begin position="108"/>
        <end position="199"/>
    </location>
</feature>
<evidence type="ECO:0000313" key="2">
    <source>
        <dbReference type="EMBL" id="PIS20692.1"/>
    </source>
</evidence>
<accession>A0A2H0X710</accession>
<name>A0A2H0X710_UNCKA</name>
<proteinExistence type="predicted"/>
<comment type="caution">
    <text evidence="2">The sequence shown here is derived from an EMBL/GenBank/DDBJ whole genome shotgun (WGS) entry which is preliminary data.</text>
</comment>
<dbReference type="InterPro" id="IPR056670">
    <property type="entry name" value="DUF7768"/>
</dbReference>
<gene>
    <name evidence="2" type="ORF">COT52_02520</name>
</gene>
<dbReference type="Pfam" id="PF24963">
    <property type="entry name" value="DUF7768"/>
    <property type="match status" value="1"/>
</dbReference>
<evidence type="ECO:0000313" key="3">
    <source>
        <dbReference type="Proteomes" id="UP000231414"/>
    </source>
</evidence>
<dbReference type="Proteomes" id="UP000231414">
    <property type="component" value="Unassembled WGS sequence"/>
</dbReference>
<organism evidence="2 3">
    <name type="scientific">candidate division WWE3 bacterium CG08_land_8_20_14_0_20_43_13</name>
    <dbReference type="NCBI Taxonomy" id="1975087"/>
    <lineage>
        <taxon>Bacteria</taxon>
        <taxon>Katanobacteria</taxon>
    </lineage>
</organism>
<dbReference type="AlphaFoldDB" id="A0A2H0X710"/>
<evidence type="ECO:0000259" key="1">
    <source>
        <dbReference type="Pfam" id="PF24963"/>
    </source>
</evidence>
<reference evidence="3" key="1">
    <citation type="submission" date="2017-09" db="EMBL/GenBank/DDBJ databases">
        <title>Depth-based differentiation of microbial function through sediment-hosted aquifers and enrichment of novel symbionts in the deep terrestrial subsurface.</title>
        <authorList>
            <person name="Probst A.J."/>
            <person name="Ladd B."/>
            <person name="Jarett J.K."/>
            <person name="Geller-Mcgrath D.E."/>
            <person name="Sieber C.M.K."/>
            <person name="Emerson J.B."/>
            <person name="Anantharaman K."/>
            <person name="Thomas B.C."/>
            <person name="Malmstrom R."/>
            <person name="Stieglmeier M."/>
            <person name="Klingl A."/>
            <person name="Woyke T."/>
            <person name="Ryan C.M."/>
            <person name="Banfield J.F."/>
        </authorList>
    </citation>
    <scope>NUCLEOTIDE SEQUENCE [LARGE SCALE GENOMIC DNA]</scope>
</reference>
<protein>
    <recommendedName>
        <fullName evidence="1">DUF7768 domain-containing protein</fullName>
    </recommendedName>
</protein>
<sequence>MFAGRSSNWISFHECADLFPPIVLGGGFSLVRLWSTILYGPALYQNGRPGIAGLTTPKKEGGNREHKNIVICQLLRKATVGLTKIISRLLFPEYEGREIVIMVESSFSEFSGNGSTYKKFLDAYRKDCLGRNEIPFASRVLFPQVLNDNSKEEQESGMIRRFMLRILATKTVVYCNLGITDDMEKEIKKAERLGRQTEYRYLF</sequence>